<reference evidence="13" key="1">
    <citation type="submission" date="2015-10" db="EMBL/GenBank/DDBJ databases">
        <authorList>
            <person name="Gilbert D.G."/>
        </authorList>
    </citation>
    <scope>NUCLEOTIDE SEQUENCE</scope>
</reference>
<keyword evidence="6 13" id="KW-0418">Kinase</keyword>
<gene>
    <name evidence="13" type="ORF">MGWOODY_XGa401</name>
</gene>
<dbReference type="PIRSF" id="PIRSF000538">
    <property type="entry name" value="GlpK"/>
    <property type="match status" value="1"/>
</dbReference>
<evidence type="ECO:0000256" key="3">
    <source>
        <dbReference type="ARBA" id="ARBA00012099"/>
    </source>
</evidence>
<feature type="domain" description="Carbohydrate kinase FGGY N-terminal" evidence="11">
    <location>
        <begin position="6"/>
        <end position="249"/>
    </location>
</feature>
<dbReference type="Pfam" id="PF02782">
    <property type="entry name" value="FGGY_C"/>
    <property type="match status" value="1"/>
</dbReference>
<dbReference type="GO" id="GO:0004370">
    <property type="term" value="F:glycerol kinase activity"/>
    <property type="evidence" value="ECO:0007669"/>
    <property type="project" value="UniProtKB-EC"/>
</dbReference>
<dbReference type="SUPFAM" id="SSF53067">
    <property type="entry name" value="Actin-like ATPase domain"/>
    <property type="match status" value="2"/>
</dbReference>
<dbReference type="InterPro" id="IPR018483">
    <property type="entry name" value="Carb_kinase_FGGY_CS"/>
</dbReference>
<evidence type="ECO:0000256" key="2">
    <source>
        <dbReference type="ARBA" id="ARBA00009156"/>
    </source>
</evidence>
<dbReference type="EMBL" id="CZRL01000007">
    <property type="protein sequence ID" value="CUS49829.1"/>
    <property type="molecule type" value="Genomic_DNA"/>
</dbReference>
<evidence type="ECO:0000256" key="4">
    <source>
        <dbReference type="ARBA" id="ARBA00022679"/>
    </source>
</evidence>
<feature type="domain" description="Carbohydrate kinase FGGY C-terminal" evidence="12">
    <location>
        <begin position="260"/>
        <end position="446"/>
    </location>
</feature>
<sequence>MTLSPYLLAIDQGTTSSRAIVFDHLGNNCITTQKELSQIYPADGWVEHDPEEIWQTTLAVCRESLSAIEQSPVAIGITNQRETIVLWERATGRTLHNAIVWQDRRTIKRCEGLRNNGHEPFIKQKTGLLLDPYFSATKISWLLDNVEGARIRAQAGELAVGTIDSFLLWRLTGGKVHATDATNASRTLLFNIHSQQWDPELLSLFNIPESLLPDVRNCADDYGCTNPDLLGSTIPICGVAGDQQAALLGQACIQPGMIKSTYGTGCFAIVNTGPVALSSQNRLLTTVAYRLSGQTTYALEGSIFVAGAAIQWLRDGLGVIQSANESEELAAALTSNRGVYMVPAFTGLGAPYWDPHARGALFGLTRDTGINDLVRSALESVCYQTVDLLEAMINDNVPAISTLRVDGGMAKNSWQMQFLADILNIPIQRPATTETTALGAASLAALQVGIIGSLDELADRWQEDTRFEPTMSDLDRQTLLRRWQRAVRSTRTFGESR</sequence>
<evidence type="ECO:0000256" key="6">
    <source>
        <dbReference type="ARBA" id="ARBA00022777"/>
    </source>
</evidence>
<evidence type="ECO:0000259" key="12">
    <source>
        <dbReference type="Pfam" id="PF02782"/>
    </source>
</evidence>
<dbReference type="GO" id="GO:0005524">
    <property type="term" value="F:ATP binding"/>
    <property type="evidence" value="ECO:0007669"/>
    <property type="project" value="UniProtKB-KW"/>
</dbReference>
<organism evidence="13">
    <name type="scientific">hydrothermal vent metagenome</name>
    <dbReference type="NCBI Taxonomy" id="652676"/>
    <lineage>
        <taxon>unclassified sequences</taxon>
        <taxon>metagenomes</taxon>
        <taxon>ecological metagenomes</taxon>
    </lineage>
</organism>
<dbReference type="NCBIfam" id="TIGR01311">
    <property type="entry name" value="glycerol_kin"/>
    <property type="match status" value="1"/>
</dbReference>
<accession>A0A160TR18</accession>
<dbReference type="InterPro" id="IPR043129">
    <property type="entry name" value="ATPase_NBD"/>
</dbReference>
<dbReference type="InterPro" id="IPR005999">
    <property type="entry name" value="Glycerol_kin"/>
</dbReference>
<dbReference type="PROSITE" id="PS00445">
    <property type="entry name" value="FGGY_KINASES_2"/>
    <property type="match status" value="1"/>
</dbReference>
<dbReference type="PANTHER" id="PTHR10196">
    <property type="entry name" value="SUGAR KINASE"/>
    <property type="match status" value="1"/>
</dbReference>
<dbReference type="InterPro" id="IPR000577">
    <property type="entry name" value="Carb_kinase_FGGY"/>
</dbReference>
<evidence type="ECO:0000256" key="10">
    <source>
        <dbReference type="ARBA" id="ARBA00052101"/>
    </source>
</evidence>
<proteinExistence type="inferred from homology"/>
<keyword evidence="5" id="KW-0547">Nucleotide-binding</keyword>
<evidence type="ECO:0000256" key="5">
    <source>
        <dbReference type="ARBA" id="ARBA00022741"/>
    </source>
</evidence>
<dbReference type="GO" id="GO:0019563">
    <property type="term" value="P:glycerol catabolic process"/>
    <property type="evidence" value="ECO:0007669"/>
    <property type="project" value="TreeGrafter"/>
</dbReference>
<dbReference type="PROSITE" id="PS00933">
    <property type="entry name" value="FGGY_KINASES_1"/>
    <property type="match status" value="1"/>
</dbReference>
<keyword evidence="7" id="KW-0319">Glycerol metabolism</keyword>
<dbReference type="PANTHER" id="PTHR10196:SF78">
    <property type="entry name" value="GLYCEROL KINASE"/>
    <property type="match status" value="1"/>
</dbReference>
<dbReference type="AlphaFoldDB" id="A0A160TR18"/>
<dbReference type="FunFam" id="3.30.420.40:FF:000008">
    <property type="entry name" value="Glycerol kinase"/>
    <property type="match status" value="1"/>
</dbReference>
<evidence type="ECO:0000256" key="1">
    <source>
        <dbReference type="ARBA" id="ARBA00005190"/>
    </source>
</evidence>
<dbReference type="Gene3D" id="3.30.420.40">
    <property type="match status" value="2"/>
</dbReference>
<evidence type="ECO:0000313" key="13">
    <source>
        <dbReference type="EMBL" id="CUS49829.1"/>
    </source>
</evidence>
<protein>
    <recommendedName>
        <fullName evidence="3">glycerol kinase</fullName>
        <ecNumber evidence="3">2.7.1.30</ecNumber>
    </recommendedName>
    <alternativeName>
        <fullName evidence="9">ATP:glycerol 3-phosphotransferase</fullName>
    </alternativeName>
</protein>
<dbReference type="GO" id="GO:0005829">
    <property type="term" value="C:cytosol"/>
    <property type="evidence" value="ECO:0007669"/>
    <property type="project" value="TreeGrafter"/>
</dbReference>
<evidence type="ECO:0000256" key="7">
    <source>
        <dbReference type="ARBA" id="ARBA00022798"/>
    </source>
</evidence>
<dbReference type="CDD" id="cd07786">
    <property type="entry name" value="FGGY_EcGK_like"/>
    <property type="match status" value="1"/>
</dbReference>
<dbReference type="Pfam" id="PF00370">
    <property type="entry name" value="FGGY_N"/>
    <property type="match status" value="1"/>
</dbReference>
<name>A0A160TR18_9ZZZZ</name>
<keyword evidence="4 13" id="KW-0808">Transferase</keyword>
<dbReference type="FunFam" id="3.30.420.40:FF:000007">
    <property type="entry name" value="Glycerol kinase"/>
    <property type="match status" value="1"/>
</dbReference>
<keyword evidence="8" id="KW-0067">ATP-binding</keyword>
<dbReference type="InterPro" id="IPR018484">
    <property type="entry name" value="FGGY_N"/>
</dbReference>
<dbReference type="HAMAP" id="MF_00186">
    <property type="entry name" value="Glycerol_kin"/>
    <property type="match status" value="1"/>
</dbReference>
<comment type="catalytic activity">
    <reaction evidence="10">
        <text>glycerol + ATP = sn-glycerol 3-phosphate + ADP + H(+)</text>
        <dbReference type="Rhea" id="RHEA:21644"/>
        <dbReference type="ChEBI" id="CHEBI:15378"/>
        <dbReference type="ChEBI" id="CHEBI:17754"/>
        <dbReference type="ChEBI" id="CHEBI:30616"/>
        <dbReference type="ChEBI" id="CHEBI:57597"/>
        <dbReference type="ChEBI" id="CHEBI:456216"/>
        <dbReference type="EC" id="2.7.1.30"/>
    </reaction>
</comment>
<comment type="pathway">
    <text evidence="1">Polyol metabolism; glycerol degradation via glycerol kinase pathway; sn-glycerol 3-phosphate from glycerol: step 1/1.</text>
</comment>
<comment type="similarity">
    <text evidence="2">Belongs to the FGGY kinase family.</text>
</comment>
<evidence type="ECO:0000256" key="9">
    <source>
        <dbReference type="ARBA" id="ARBA00043149"/>
    </source>
</evidence>
<evidence type="ECO:0000256" key="8">
    <source>
        <dbReference type="ARBA" id="ARBA00022840"/>
    </source>
</evidence>
<evidence type="ECO:0000259" key="11">
    <source>
        <dbReference type="Pfam" id="PF00370"/>
    </source>
</evidence>
<dbReference type="InterPro" id="IPR018485">
    <property type="entry name" value="FGGY_C"/>
</dbReference>
<dbReference type="GO" id="GO:0006072">
    <property type="term" value="P:glycerol-3-phosphate metabolic process"/>
    <property type="evidence" value="ECO:0007669"/>
    <property type="project" value="InterPro"/>
</dbReference>
<dbReference type="EC" id="2.7.1.30" evidence="3"/>
<dbReference type="NCBIfam" id="NF000756">
    <property type="entry name" value="PRK00047.1"/>
    <property type="match status" value="1"/>
</dbReference>